<proteinExistence type="predicted"/>
<feature type="signal peptide" evidence="1">
    <location>
        <begin position="1"/>
        <end position="25"/>
    </location>
</feature>
<keyword evidence="3" id="KW-1185">Reference proteome</keyword>
<evidence type="ECO:0000256" key="1">
    <source>
        <dbReference type="SAM" id="SignalP"/>
    </source>
</evidence>
<protein>
    <submittedName>
        <fullName evidence="2">Uncharacterized protein</fullName>
    </submittedName>
</protein>
<organism evidence="2 3">
    <name type="scientific">Paracraurococcus lichenis</name>
    <dbReference type="NCBI Taxonomy" id="3064888"/>
    <lineage>
        <taxon>Bacteria</taxon>
        <taxon>Pseudomonadati</taxon>
        <taxon>Pseudomonadota</taxon>
        <taxon>Alphaproteobacteria</taxon>
        <taxon>Acetobacterales</taxon>
        <taxon>Roseomonadaceae</taxon>
        <taxon>Paracraurococcus</taxon>
    </lineage>
</organism>
<reference evidence="2 3" key="1">
    <citation type="submission" date="2023-08" db="EMBL/GenBank/DDBJ databases">
        <title>The draft genome sequence of Paracraurococcus sp. LOR1-02.</title>
        <authorList>
            <person name="Kingkaew E."/>
            <person name="Tanasupawat S."/>
        </authorList>
    </citation>
    <scope>NUCLEOTIDE SEQUENCE [LARGE SCALE GENOMIC DNA]</scope>
    <source>
        <strain evidence="2 3">LOR1-02</strain>
    </source>
</reference>
<dbReference type="Proteomes" id="UP001243009">
    <property type="component" value="Unassembled WGS sequence"/>
</dbReference>
<sequence length="448" mass="46749">MARKTRHLLAAGLLAAGLQLSPAAAQVPGFPYCAWWVETTATTANIAFPDSSAAYWTTPFQVTSDLRSITVRGTYPETRYFSLNVYTNGGASYSCGGVASGLADFRIAPDPGSTNPFQQQAAAGGGYTVTLAPGAAGTANRIPFYDPAACTPAPASGPIPEDVGFLILRAYLPQGGFGAVPLPEITLDYADGHTVTLPRCGGAAPDAAALPPGWQRRVRALPAGEAPAQLSAGSQPCGRPGGAACPPSLTFFRPTESATGGLFPNVDNKYVGALVQPAPGRLVLVRGQAPSFPPGRQALPWNPSATQLRYWSLCSNVYRRPWPVVVDEVDGQEILGCAADLDTRLDAEGRYTYVVSYPGDRPTEAALAAAGATWLPFSTEQPLARHLLILRNMLGDGFPQSVQNCAAGADPASIAACAASMGPYYPQATTCRAAVFERGGLAACLRDE</sequence>
<name>A0ABT9E045_9PROT</name>
<evidence type="ECO:0000313" key="3">
    <source>
        <dbReference type="Proteomes" id="UP001243009"/>
    </source>
</evidence>
<dbReference type="EMBL" id="JAUTWS010000012">
    <property type="protein sequence ID" value="MDO9709537.1"/>
    <property type="molecule type" value="Genomic_DNA"/>
</dbReference>
<accession>A0ABT9E045</accession>
<comment type="caution">
    <text evidence="2">The sequence shown here is derived from an EMBL/GenBank/DDBJ whole genome shotgun (WGS) entry which is preliminary data.</text>
</comment>
<gene>
    <name evidence="2" type="ORF">Q7A36_14385</name>
</gene>
<keyword evidence="1" id="KW-0732">Signal</keyword>
<dbReference type="RefSeq" id="WP_305104405.1">
    <property type="nucleotide sequence ID" value="NZ_JAUTWS010000012.1"/>
</dbReference>
<evidence type="ECO:0000313" key="2">
    <source>
        <dbReference type="EMBL" id="MDO9709537.1"/>
    </source>
</evidence>
<feature type="chain" id="PRO_5045684238" evidence="1">
    <location>
        <begin position="26"/>
        <end position="448"/>
    </location>
</feature>